<organism evidence="1 2">
    <name type="scientific">Hymenobacter busanensis</name>
    <dbReference type="NCBI Taxonomy" id="2607656"/>
    <lineage>
        <taxon>Bacteria</taxon>
        <taxon>Pseudomonadati</taxon>
        <taxon>Bacteroidota</taxon>
        <taxon>Cytophagia</taxon>
        <taxon>Cytophagales</taxon>
        <taxon>Hymenobacteraceae</taxon>
        <taxon>Hymenobacter</taxon>
    </lineage>
</organism>
<keyword evidence="2" id="KW-1185">Reference proteome</keyword>
<accession>A0A7L4ZWC8</accession>
<name>A0A7L4ZWC8_9BACT</name>
<evidence type="ECO:0000313" key="1">
    <source>
        <dbReference type="EMBL" id="KAA9332143.1"/>
    </source>
</evidence>
<proteinExistence type="predicted"/>
<reference evidence="1 2" key="1">
    <citation type="submission" date="2019-09" db="EMBL/GenBank/DDBJ databases">
        <title>Genome sequence of Hymenobacter sp. M3.</title>
        <authorList>
            <person name="Srinivasan S."/>
        </authorList>
    </citation>
    <scope>NUCLEOTIDE SEQUENCE [LARGE SCALE GENOMIC DNA]</scope>
    <source>
        <strain evidence="1 2">M3</strain>
    </source>
</reference>
<sequence length="77" mass="8387">MQNALKTLVFLAGTAAATLFTGCAGGYATVGPPPVVVRPAPVVVVPARPHYRAYRPYYGPRYYRPAPRRHGRVIVVH</sequence>
<evidence type="ECO:0000313" key="2">
    <source>
        <dbReference type="Proteomes" id="UP000326380"/>
    </source>
</evidence>
<gene>
    <name evidence="1" type="ORF">F0P96_11685</name>
</gene>
<dbReference type="PROSITE" id="PS51257">
    <property type="entry name" value="PROKAR_LIPOPROTEIN"/>
    <property type="match status" value="1"/>
</dbReference>
<protein>
    <submittedName>
        <fullName evidence="1">Uncharacterized protein</fullName>
    </submittedName>
</protein>
<dbReference type="AlphaFoldDB" id="A0A7L4ZWC8"/>
<comment type="caution">
    <text evidence="1">The sequence shown here is derived from an EMBL/GenBank/DDBJ whole genome shotgun (WGS) entry which is preliminary data.</text>
</comment>
<dbReference type="RefSeq" id="WP_151079085.1">
    <property type="nucleotide sequence ID" value="NZ_CP047647.1"/>
</dbReference>
<dbReference type="Proteomes" id="UP000326380">
    <property type="component" value="Unassembled WGS sequence"/>
</dbReference>
<dbReference type="EMBL" id="VTWU01000004">
    <property type="protein sequence ID" value="KAA9332143.1"/>
    <property type="molecule type" value="Genomic_DNA"/>
</dbReference>